<protein>
    <recommendedName>
        <fullName evidence="3">SIR2-like domain protein</fullName>
    </recommendedName>
</protein>
<accession>R9A744</accession>
<organism evidence="1 2">
    <name type="scientific">Leptospira wolbachii serovar Codice str. CDC</name>
    <dbReference type="NCBI Taxonomy" id="1218599"/>
    <lineage>
        <taxon>Bacteria</taxon>
        <taxon>Pseudomonadati</taxon>
        <taxon>Spirochaetota</taxon>
        <taxon>Spirochaetia</taxon>
        <taxon>Leptospirales</taxon>
        <taxon>Leptospiraceae</taxon>
        <taxon>Leptospira</taxon>
    </lineage>
</organism>
<sequence>MENTKITYILGAGASFNCIPIVKNFSEDMDNIANLINNYIKRIERLVDFPKLQINPETNKNYILFDYLKDLKNTLESHASVDTYARILSIRAESNDLRNLKFALSIYLTILQLLRKTDNRYEVFLSSVLDEKNGDISLPNNVNFISWNYDMQLEKSISEILNYGHHNSHLEILNVFRSPEENLDDKKPYLIKLNGTASFFYHWGNRTDLLEYNFAKSDRNGILELLKYSESIFNNPRVHVPFAFAWESDNKLVLKNRDLAKDILKETEILVIIGYSFPVFNRKIDRNLLKDSLRLSKIYLQNPEANEIQFRLKSLLSREIPIENIFDKNQFYIPFELL</sequence>
<evidence type="ECO:0008006" key="3">
    <source>
        <dbReference type="Google" id="ProtNLM"/>
    </source>
</evidence>
<evidence type="ECO:0000313" key="2">
    <source>
        <dbReference type="Proteomes" id="UP000013984"/>
    </source>
</evidence>
<dbReference type="Proteomes" id="UP000013984">
    <property type="component" value="Unassembled WGS sequence"/>
</dbReference>
<keyword evidence="2" id="KW-1185">Reference proteome</keyword>
<reference evidence="1" key="1">
    <citation type="submission" date="2013-04" db="EMBL/GenBank/DDBJ databases">
        <authorList>
            <person name="Harkins D.M."/>
            <person name="Durkin A.S."/>
            <person name="Brinkac L.M."/>
            <person name="Haft D.H."/>
            <person name="Selengut J.D."/>
            <person name="Sanka R."/>
            <person name="DePew J."/>
            <person name="Purushe J."/>
            <person name="Galloway R.L."/>
            <person name="Vinetz J.M."/>
            <person name="Sutton G.G."/>
            <person name="Nierman W.C."/>
            <person name="Fouts D.E."/>
        </authorList>
    </citation>
    <scope>NUCLEOTIDE SEQUENCE [LARGE SCALE GENOMIC DNA]</scope>
    <source>
        <strain evidence="1">CDC</strain>
    </source>
</reference>
<proteinExistence type="predicted"/>
<comment type="caution">
    <text evidence="1">The sequence shown here is derived from an EMBL/GenBank/DDBJ whole genome shotgun (WGS) entry which is preliminary data.</text>
</comment>
<dbReference type="EMBL" id="AOGZ02000012">
    <property type="protein sequence ID" value="EOQ97814.1"/>
    <property type="molecule type" value="Genomic_DNA"/>
</dbReference>
<gene>
    <name evidence="1" type="ORF">LEP1GSC195_1456</name>
</gene>
<dbReference type="AlphaFoldDB" id="R9A744"/>
<name>R9A744_9LEPT</name>
<dbReference type="STRING" id="1218599.LEP1GSC195_1456"/>
<dbReference type="RefSeq" id="WP_015680215.1">
    <property type="nucleotide sequence ID" value="NZ_AOGZ02000012.1"/>
</dbReference>
<evidence type="ECO:0000313" key="1">
    <source>
        <dbReference type="EMBL" id="EOQ97814.1"/>
    </source>
</evidence>